<reference evidence="8" key="1">
    <citation type="submission" date="2021-01" db="EMBL/GenBank/DDBJ databases">
        <authorList>
            <person name="Corre E."/>
            <person name="Pelletier E."/>
            <person name="Niang G."/>
            <person name="Scheremetjew M."/>
            <person name="Finn R."/>
            <person name="Kale V."/>
            <person name="Holt S."/>
            <person name="Cochrane G."/>
            <person name="Meng A."/>
            <person name="Brown T."/>
            <person name="Cohen L."/>
        </authorList>
    </citation>
    <scope>NUCLEOTIDE SEQUENCE</scope>
    <source>
        <strain evidence="8">UIO037</strain>
    </source>
</reference>
<evidence type="ECO:0000256" key="1">
    <source>
        <dbReference type="ARBA" id="ARBA00004141"/>
    </source>
</evidence>
<feature type="signal peptide" evidence="7">
    <location>
        <begin position="1"/>
        <end position="16"/>
    </location>
</feature>
<proteinExistence type="predicted"/>
<keyword evidence="4" id="KW-1133">Transmembrane helix</keyword>
<dbReference type="InterPro" id="IPR044669">
    <property type="entry name" value="YneE/VCCN1/2-like"/>
</dbReference>
<keyword evidence="6" id="KW-0472">Membrane</keyword>
<dbReference type="Pfam" id="PF25539">
    <property type="entry name" value="Bestrophin_2"/>
    <property type="match status" value="1"/>
</dbReference>
<keyword evidence="7" id="KW-0732">Signal</keyword>
<sequence>MALIAIAFFGLDQVGAELENPFGTDANDFPLLHMGISLVDDLDSMMHSAQHYAVRDAVRDAARDAAQDAVRCGREGGALCGVEGRTCPVRTAAAARAEPTPKSTFEA</sequence>
<evidence type="ECO:0000256" key="7">
    <source>
        <dbReference type="SAM" id="SignalP"/>
    </source>
</evidence>
<dbReference type="GO" id="GO:0005254">
    <property type="term" value="F:chloride channel activity"/>
    <property type="evidence" value="ECO:0007669"/>
    <property type="project" value="InterPro"/>
</dbReference>
<keyword evidence="2" id="KW-0813">Transport</keyword>
<gene>
    <name evidence="8" type="ORF">CPOL0286_LOCUS10729</name>
</gene>
<evidence type="ECO:0000256" key="6">
    <source>
        <dbReference type="ARBA" id="ARBA00023136"/>
    </source>
</evidence>
<keyword evidence="5" id="KW-0406">Ion transport</keyword>
<dbReference type="EMBL" id="HBKO01023734">
    <property type="protein sequence ID" value="CAE2228549.1"/>
    <property type="molecule type" value="Transcribed_RNA"/>
</dbReference>
<comment type="subcellular location">
    <subcellularLocation>
        <location evidence="1">Membrane</location>
        <topology evidence="1">Multi-pass membrane protein</topology>
    </subcellularLocation>
</comment>
<evidence type="ECO:0000256" key="3">
    <source>
        <dbReference type="ARBA" id="ARBA00022692"/>
    </source>
</evidence>
<dbReference type="GO" id="GO:0016020">
    <property type="term" value="C:membrane"/>
    <property type="evidence" value="ECO:0007669"/>
    <property type="project" value="UniProtKB-SubCell"/>
</dbReference>
<evidence type="ECO:0000256" key="2">
    <source>
        <dbReference type="ARBA" id="ARBA00022448"/>
    </source>
</evidence>
<evidence type="ECO:0000256" key="4">
    <source>
        <dbReference type="ARBA" id="ARBA00022989"/>
    </source>
</evidence>
<organism evidence="8">
    <name type="scientific">Prymnesium polylepis</name>
    <dbReference type="NCBI Taxonomy" id="72548"/>
    <lineage>
        <taxon>Eukaryota</taxon>
        <taxon>Haptista</taxon>
        <taxon>Haptophyta</taxon>
        <taxon>Prymnesiophyceae</taxon>
        <taxon>Prymnesiales</taxon>
        <taxon>Prymnesiaceae</taxon>
        <taxon>Prymnesium</taxon>
    </lineage>
</organism>
<accession>A0A7S4IGA4</accession>
<dbReference type="AlphaFoldDB" id="A0A7S4IGA4"/>
<evidence type="ECO:0000256" key="5">
    <source>
        <dbReference type="ARBA" id="ARBA00023065"/>
    </source>
</evidence>
<evidence type="ECO:0000313" key="8">
    <source>
        <dbReference type="EMBL" id="CAE2228549.1"/>
    </source>
</evidence>
<protein>
    <submittedName>
        <fullName evidence="8">Uncharacterized protein</fullName>
    </submittedName>
</protein>
<name>A0A7S4IGA4_9EUKA</name>
<feature type="chain" id="PRO_5031076213" evidence="7">
    <location>
        <begin position="17"/>
        <end position="107"/>
    </location>
</feature>
<keyword evidence="3" id="KW-0812">Transmembrane</keyword>